<feature type="binding site" evidence="1">
    <location>
        <begin position="79"/>
        <end position="81"/>
    </location>
    <ligand>
        <name>FAD</name>
        <dbReference type="ChEBI" id="CHEBI:57692"/>
        <note>ligand shared between neighboring subunits</note>
    </ligand>
</feature>
<sequence>MKVELLAYTPMPEKLTAAAAKLCYSPSTIEHILDGLDEEKTASYVEMIASLGHESVIEHANFTFGLQGVSRALLAQITRHRIASFSVQSQRYVREGAFAYVIPPEIERIPEAKAEFVQAMEETQAHYTKLSAILKERHAQAHRQAGLSEKQAAAKAEKSAIEDARFVLPNACETKMIFTMNARSLRNFFSLRCCERAQWEIRAVAWEMLGLCLQAAPHLFATAGPGCVRGACSEGKMTCGRPDEVRARAQALRRGQPNG</sequence>
<feature type="binding site" evidence="1">
    <location>
        <position position="55"/>
    </location>
    <ligand>
        <name>FAD</name>
        <dbReference type="ChEBI" id="CHEBI:57692"/>
        <note>ligand shared between neighboring subunits</note>
    </ligand>
</feature>
<dbReference type="InterPro" id="IPR003669">
    <property type="entry name" value="Thymidylate_synthase_ThyX"/>
</dbReference>
<feature type="binding site" description="in other chain" evidence="1">
    <location>
        <begin position="89"/>
        <end position="91"/>
    </location>
    <ligand>
        <name>dUMP</name>
        <dbReference type="ChEBI" id="CHEBI:246422"/>
        <note>ligand shared between dimeric partners</note>
    </ligand>
</feature>
<keyword evidence="3" id="KW-1185">Reference proteome</keyword>
<dbReference type="NCBIfam" id="TIGR02170">
    <property type="entry name" value="thyX"/>
    <property type="match status" value="1"/>
</dbReference>
<keyword evidence="1" id="KW-0489">Methyltransferase</keyword>
<gene>
    <name evidence="1" type="primary">thyX</name>
    <name evidence="2" type="ordered locus">Ethha_1474</name>
</gene>
<dbReference type="Gene3D" id="3.30.1360.170">
    <property type="match status" value="1"/>
</dbReference>
<dbReference type="KEGG" id="eha:Ethha_1474"/>
<evidence type="ECO:0000313" key="2">
    <source>
        <dbReference type="EMBL" id="ADU27011.1"/>
    </source>
</evidence>
<dbReference type="GO" id="GO:0004799">
    <property type="term" value="F:thymidylate synthase activity"/>
    <property type="evidence" value="ECO:0007669"/>
    <property type="project" value="TreeGrafter"/>
</dbReference>
<dbReference type="CDD" id="cd20175">
    <property type="entry name" value="ThyX"/>
    <property type="match status" value="1"/>
</dbReference>
<dbReference type="GO" id="GO:0032259">
    <property type="term" value="P:methylation"/>
    <property type="evidence" value="ECO:0007669"/>
    <property type="project" value="UniProtKB-KW"/>
</dbReference>
<dbReference type="PROSITE" id="PS51331">
    <property type="entry name" value="THYX"/>
    <property type="match status" value="1"/>
</dbReference>
<comment type="cofactor">
    <cofactor evidence="1">
        <name>FAD</name>
        <dbReference type="ChEBI" id="CHEBI:57692"/>
    </cofactor>
    <text evidence="1">Binds 4 FAD per tetramer. Each FAD binding site is formed by three monomers.</text>
</comment>
<dbReference type="EC" id="2.1.1.148" evidence="1"/>
<evidence type="ECO:0000313" key="3">
    <source>
        <dbReference type="Proteomes" id="UP000001551"/>
    </source>
</evidence>
<dbReference type="eggNOG" id="COG1351">
    <property type="taxonomic scope" value="Bacteria"/>
</dbReference>
<dbReference type="Proteomes" id="UP000001551">
    <property type="component" value="Chromosome"/>
</dbReference>
<keyword evidence="1" id="KW-0521">NADP</keyword>
<dbReference type="AlphaFoldDB" id="E6U7I8"/>
<comment type="similarity">
    <text evidence="1">Belongs to the thymidylate synthase ThyX family.</text>
</comment>
<protein>
    <recommendedName>
        <fullName evidence="1">Flavin-dependent thymidylate synthase</fullName>
        <shortName evidence="1">FDTS</shortName>
        <ecNumber evidence="1">2.1.1.148</ecNumber>
    </recommendedName>
    <alternativeName>
        <fullName evidence="1">FAD-dependent thymidylate synthase</fullName>
    </alternativeName>
    <alternativeName>
        <fullName evidence="1">Thymidylate synthase ThyX</fullName>
        <shortName evidence="1">TS</shortName>
        <shortName evidence="1">TSase</shortName>
    </alternativeName>
</protein>
<dbReference type="EMBL" id="CP002400">
    <property type="protein sequence ID" value="ADU27011.1"/>
    <property type="molecule type" value="Genomic_DNA"/>
</dbReference>
<comment type="pathway">
    <text evidence="1">Pyrimidine metabolism; dTTP biosynthesis.</text>
</comment>
<feature type="binding site" description="in other chain" evidence="1">
    <location>
        <position position="165"/>
    </location>
    <ligand>
        <name>dUMP</name>
        <dbReference type="ChEBI" id="CHEBI:246422"/>
        <note>ligand shared between dimeric partners</note>
    </ligand>
</feature>
<keyword evidence="1" id="KW-0545">Nucleotide biosynthesis</keyword>
<feature type="binding site" evidence="1">
    <location>
        <begin position="181"/>
        <end position="183"/>
    </location>
    <ligand>
        <name>FAD</name>
        <dbReference type="ChEBI" id="CHEBI:57692"/>
        <note>ligand shared between neighboring subunits</note>
    </ligand>
</feature>
<dbReference type="GO" id="GO:0050797">
    <property type="term" value="F:thymidylate synthase (FAD) activity"/>
    <property type="evidence" value="ECO:0007669"/>
    <property type="project" value="UniProtKB-UniRule"/>
</dbReference>
<dbReference type="STRING" id="663278.Ethha_1474"/>
<accession>E6U7I8</accession>
<name>E6U7I8_ETHHY</name>
<organism evidence="2 3">
    <name type="scientific">Ethanoligenens harbinense (strain DSM 18485 / JCM 12961 / CGMCC 1.5033 / YUAN-3)</name>
    <dbReference type="NCBI Taxonomy" id="663278"/>
    <lineage>
        <taxon>Bacteria</taxon>
        <taxon>Bacillati</taxon>
        <taxon>Bacillota</taxon>
        <taxon>Clostridia</taxon>
        <taxon>Eubacteriales</taxon>
        <taxon>Oscillospiraceae</taxon>
        <taxon>Ethanoligenens</taxon>
    </lineage>
</organism>
<evidence type="ECO:0000256" key="1">
    <source>
        <dbReference type="HAMAP-Rule" id="MF_01408"/>
    </source>
</evidence>
<keyword evidence="1" id="KW-0808">Transferase</keyword>
<comment type="subunit">
    <text evidence="1">Homotetramer.</text>
</comment>
<dbReference type="GO" id="GO:0006231">
    <property type="term" value="P:dTMP biosynthetic process"/>
    <property type="evidence" value="ECO:0007669"/>
    <property type="project" value="UniProtKB-UniRule"/>
</dbReference>
<reference evidence="2 3" key="1">
    <citation type="submission" date="2010-12" db="EMBL/GenBank/DDBJ databases">
        <title>Complete sequence of Ethanoligenens harbinense YUAN-3.</title>
        <authorList>
            <person name="Lucas S."/>
            <person name="Copeland A."/>
            <person name="Lapidus A."/>
            <person name="Cheng J.-F."/>
            <person name="Bruce D."/>
            <person name="Goodwin L."/>
            <person name="Pitluck S."/>
            <person name="Chertkov O."/>
            <person name="Misra M."/>
            <person name="Detter J.C."/>
            <person name="Han C."/>
            <person name="Tapia R."/>
            <person name="Land M."/>
            <person name="Hauser L."/>
            <person name="Jeffries C."/>
            <person name="Kyrpides N."/>
            <person name="Ivanova N."/>
            <person name="Mikhailova N."/>
            <person name="Wang A."/>
            <person name="Mouttaki H."/>
            <person name="He Z."/>
            <person name="Zhou J."/>
            <person name="Hemme C.L."/>
            <person name="Woyke T."/>
        </authorList>
    </citation>
    <scope>NUCLEOTIDE SEQUENCE [LARGE SCALE GENOMIC DNA]</scope>
    <source>
        <strain evidence="3">DSM 18485 / JCM 12961 / CGMCC 1.5033 / YUAN-3</strain>
    </source>
</reference>
<feature type="binding site" evidence="1">
    <location>
        <position position="192"/>
    </location>
    <ligand>
        <name>dUMP</name>
        <dbReference type="ChEBI" id="CHEBI:246422"/>
        <note>ligand shared between dimeric partners</note>
    </ligand>
</feature>
<feature type="binding site" evidence="1">
    <location>
        <begin position="76"/>
        <end position="79"/>
    </location>
    <ligand>
        <name>dUMP</name>
        <dbReference type="ChEBI" id="CHEBI:246422"/>
        <note>ligand shared between dimeric partners</note>
    </ligand>
</feature>
<dbReference type="InterPro" id="IPR036098">
    <property type="entry name" value="Thymidylate_synthase_ThyX_sf"/>
</dbReference>
<proteinExistence type="inferred from homology"/>
<dbReference type="PANTHER" id="PTHR34934">
    <property type="entry name" value="FLAVIN-DEPENDENT THYMIDYLATE SYNTHASE"/>
    <property type="match status" value="1"/>
</dbReference>
<dbReference type="GO" id="GO:0070402">
    <property type="term" value="F:NADPH binding"/>
    <property type="evidence" value="ECO:0007669"/>
    <property type="project" value="TreeGrafter"/>
</dbReference>
<dbReference type="GO" id="GO:0006235">
    <property type="term" value="P:dTTP biosynthetic process"/>
    <property type="evidence" value="ECO:0007669"/>
    <property type="project" value="UniProtKB-UniRule"/>
</dbReference>
<dbReference type="RefSeq" id="WP_013485366.1">
    <property type="nucleotide sequence ID" value="NC_014828.1"/>
</dbReference>
<dbReference type="PANTHER" id="PTHR34934:SF1">
    <property type="entry name" value="FLAVIN-DEPENDENT THYMIDYLATE SYNTHASE"/>
    <property type="match status" value="1"/>
</dbReference>
<dbReference type="HOGENOM" id="CLU_077585_0_0_9"/>
<dbReference type="Pfam" id="PF02511">
    <property type="entry name" value="Thy1"/>
    <property type="match status" value="1"/>
</dbReference>
<comment type="function">
    <text evidence="1">Catalyzes the reductive methylation of 2'-deoxyuridine-5'-monophosphate (dUMP) to 2'-deoxythymidine-5'-monophosphate (dTMP) while utilizing 5,10-methylenetetrahydrofolate (mTHF) as the methyl donor, and NADPH and FADH(2) as the reductant.</text>
</comment>
<dbReference type="SUPFAM" id="SSF69796">
    <property type="entry name" value="Thymidylate synthase-complementing protein Thy1"/>
    <property type="match status" value="1"/>
</dbReference>
<comment type="catalytic activity">
    <reaction evidence="1">
        <text>dUMP + (6R)-5,10-methylene-5,6,7,8-tetrahydrofolate + NADPH + H(+) = dTMP + (6S)-5,6,7,8-tetrahydrofolate + NADP(+)</text>
        <dbReference type="Rhea" id="RHEA:29043"/>
        <dbReference type="ChEBI" id="CHEBI:15378"/>
        <dbReference type="ChEBI" id="CHEBI:15636"/>
        <dbReference type="ChEBI" id="CHEBI:57453"/>
        <dbReference type="ChEBI" id="CHEBI:57783"/>
        <dbReference type="ChEBI" id="CHEBI:58349"/>
        <dbReference type="ChEBI" id="CHEBI:63528"/>
        <dbReference type="ChEBI" id="CHEBI:246422"/>
        <dbReference type="EC" id="2.1.1.148"/>
    </reaction>
</comment>
<keyword evidence="1" id="KW-0274">FAD</keyword>
<keyword evidence="1" id="KW-0285">Flavoprotein</keyword>
<dbReference type="HAMAP" id="MF_01408">
    <property type="entry name" value="ThyX"/>
    <property type="match status" value="1"/>
</dbReference>
<feature type="binding site" evidence="1">
    <location>
        <position position="187"/>
    </location>
    <ligand>
        <name>FAD</name>
        <dbReference type="ChEBI" id="CHEBI:57692"/>
        <note>ligand shared between neighboring subunits</note>
    </ligand>
</feature>
<dbReference type="GO" id="GO:0050660">
    <property type="term" value="F:flavin adenine dinucleotide binding"/>
    <property type="evidence" value="ECO:0007669"/>
    <property type="project" value="UniProtKB-UniRule"/>
</dbReference>
<dbReference type="UniPathway" id="UPA00575"/>
<feature type="active site" description="Involved in ionization of N3 of dUMP, leading to its activation" evidence="1">
    <location>
        <position position="192"/>
    </location>
</feature>
<comment type="caution">
    <text evidence="1">Lacks conserved residue(s) required for the propagation of feature annotation.</text>
</comment>